<dbReference type="Gene3D" id="3.40.50.1820">
    <property type="entry name" value="alpha/beta hydrolase"/>
    <property type="match status" value="1"/>
</dbReference>
<organism evidence="2 3">
    <name type="scientific">Hyalangium minutum</name>
    <dbReference type="NCBI Taxonomy" id="394096"/>
    <lineage>
        <taxon>Bacteria</taxon>
        <taxon>Pseudomonadati</taxon>
        <taxon>Myxococcota</taxon>
        <taxon>Myxococcia</taxon>
        <taxon>Myxococcales</taxon>
        <taxon>Cystobacterineae</taxon>
        <taxon>Archangiaceae</taxon>
        <taxon>Hyalangium</taxon>
    </lineage>
</organism>
<dbReference type="PANTHER" id="PTHR43689">
    <property type="entry name" value="HYDROLASE"/>
    <property type="match status" value="1"/>
</dbReference>
<name>A0A085WKG6_9BACT</name>
<protein>
    <recommendedName>
        <fullName evidence="1">Serine aminopeptidase S33 domain-containing protein</fullName>
    </recommendedName>
</protein>
<proteinExistence type="predicted"/>
<dbReference type="PANTHER" id="PTHR43689:SF8">
    <property type="entry name" value="ALPHA_BETA-HYDROLASES SUPERFAMILY PROTEIN"/>
    <property type="match status" value="1"/>
</dbReference>
<dbReference type="AlphaFoldDB" id="A0A085WKG6"/>
<dbReference type="EMBL" id="JMCB01000006">
    <property type="protein sequence ID" value="KFE68179.1"/>
    <property type="molecule type" value="Genomic_DNA"/>
</dbReference>
<feature type="domain" description="Serine aminopeptidase S33" evidence="1">
    <location>
        <begin position="71"/>
        <end position="196"/>
    </location>
</feature>
<accession>A0A085WKG6</accession>
<dbReference type="SUPFAM" id="SSF53474">
    <property type="entry name" value="alpha/beta-Hydrolases"/>
    <property type="match status" value="1"/>
</dbReference>
<comment type="caution">
    <text evidence="2">The sequence shown here is derived from an EMBL/GenBank/DDBJ whole genome shotgun (WGS) entry which is preliminary data.</text>
</comment>
<keyword evidence="3" id="KW-1185">Reference proteome</keyword>
<dbReference type="InterPro" id="IPR029058">
    <property type="entry name" value="AB_hydrolase_fold"/>
</dbReference>
<gene>
    <name evidence="2" type="ORF">DB31_7416</name>
</gene>
<evidence type="ECO:0000259" key="1">
    <source>
        <dbReference type="Pfam" id="PF12146"/>
    </source>
</evidence>
<dbReference type="STRING" id="394096.DB31_7416"/>
<dbReference type="Proteomes" id="UP000028725">
    <property type="component" value="Unassembled WGS sequence"/>
</dbReference>
<evidence type="ECO:0000313" key="2">
    <source>
        <dbReference type="EMBL" id="KFE68179.1"/>
    </source>
</evidence>
<evidence type="ECO:0000313" key="3">
    <source>
        <dbReference type="Proteomes" id="UP000028725"/>
    </source>
</evidence>
<dbReference type="PATRIC" id="fig|394096.3.peg.3456"/>
<sequence>MTRWALRTTVRTLGTVAPERTSQWAERLFFTPRRTQPSRTARAVLEPGQQRFLELCGEQVAVWSWGEGPRVLLVHGWSGYGGQLTAFVAPLVAAGFSVVTFDAPGHGLSSGKFSSLPELARVIRAVARATGGPHALVAHSLGAAASAVAIRDGLSVERAVLVAPPSDPRKAVAFFAKWLGLPQGALARTVERIEARVGKLEDFVVPSFAPALKTPVRIFHDAGDAEVRLESGEAIARAWPGAALVRTQGLGHHRILYTPAVVSEAVAFIRESRPQNAWPLWAAAATEPLSPQPLL</sequence>
<dbReference type="InterPro" id="IPR022742">
    <property type="entry name" value="Hydrolase_4"/>
</dbReference>
<reference evidence="2 3" key="1">
    <citation type="submission" date="2014-04" db="EMBL/GenBank/DDBJ databases">
        <title>Genome assembly of Hyalangium minutum DSM 14724.</title>
        <authorList>
            <person name="Sharma G."/>
            <person name="Subramanian S."/>
        </authorList>
    </citation>
    <scope>NUCLEOTIDE SEQUENCE [LARGE SCALE GENOMIC DNA]</scope>
    <source>
        <strain evidence="2 3">DSM 14724</strain>
    </source>
</reference>
<dbReference type="Pfam" id="PF12146">
    <property type="entry name" value="Hydrolase_4"/>
    <property type="match status" value="1"/>
</dbReference>